<dbReference type="RefSeq" id="WP_068913232.1">
    <property type="nucleotide sequence ID" value="NZ_MBEW02000017.1"/>
</dbReference>
<dbReference type="Proteomes" id="UP000093352">
    <property type="component" value="Unassembled WGS sequence"/>
</dbReference>
<dbReference type="STRING" id="1871336.BBG48_09910"/>
<accession>A0A371IK86</accession>
<reference evidence="1 2" key="1">
    <citation type="journal article" date="2016" name="Genome Announc.">
        <title>Draft Genome Sequence of Criibacterium bergeronii gen. nov., sp. nov., Strain CCRI-22567T, Isolated from a Vaginal Sample from a Woman with Bacterial Vaginosis.</title>
        <authorList>
            <person name="Maheux A.F."/>
            <person name="Berube E."/>
            <person name="Boudreau D.K."/>
            <person name="Raymond F."/>
            <person name="Corbeil J."/>
            <person name="Roy P.H."/>
            <person name="Boissinot M."/>
            <person name="Omar R.F."/>
        </authorList>
    </citation>
    <scope>NUCLEOTIDE SEQUENCE [LARGE SCALE GENOMIC DNA]</scope>
    <source>
        <strain evidence="1 2">CCRI-22567</strain>
    </source>
</reference>
<organism evidence="1 2">
    <name type="scientific">Criibacterium bergeronii</name>
    <dbReference type="NCBI Taxonomy" id="1871336"/>
    <lineage>
        <taxon>Bacteria</taxon>
        <taxon>Bacillati</taxon>
        <taxon>Bacillota</taxon>
        <taxon>Clostridia</taxon>
        <taxon>Peptostreptococcales</taxon>
        <taxon>Filifactoraceae</taxon>
        <taxon>Criibacterium</taxon>
    </lineage>
</organism>
<keyword evidence="2" id="KW-1185">Reference proteome</keyword>
<gene>
    <name evidence="1" type="ORF">BBG48_007525</name>
</gene>
<comment type="caution">
    <text evidence="1">The sequence shown here is derived from an EMBL/GenBank/DDBJ whole genome shotgun (WGS) entry which is preliminary data.</text>
</comment>
<protein>
    <submittedName>
        <fullName evidence="1">DUF1836 domain-containing protein</fullName>
    </submittedName>
</protein>
<evidence type="ECO:0000313" key="2">
    <source>
        <dbReference type="Proteomes" id="UP000093352"/>
    </source>
</evidence>
<name>A0A371IK86_9FIRM</name>
<dbReference type="PANTHER" id="PTHR40056">
    <property type="entry name" value="HYPOTHETICAL CYTOSOLIC PROTEIN"/>
    <property type="match status" value="1"/>
</dbReference>
<sequence length="154" mass="17848">MKTNLTRWEHLPDFPLYNDQLCSIAKAELEIFLNPNDATITMAMVNNYVKNKIIPKPEKKKYTKQHLASVIVITLLKQIFTIDEIKKGISLMLAIYDYEKSYDMFCDLIEKDVSTVKEEKSIHNTDINTYLSCATKSIANNIYVKNYLSTKEVK</sequence>
<dbReference type="Pfam" id="PF08876">
    <property type="entry name" value="DUF1836"/>
    <property type="match status" value="1"/>
</dbReference>
<proteinExistence type="predicted"/>
<dbReference type="EMBL" id="MBEW02000017">
    <property type="protein sequence ID" value="RDY20905.1"/>
    <property type="molecule type" value="Genomic_DNA"/>
</dbReference>
<dbReference type="PANTHER" id="PTHR40056:SF1">
    <property type="entry name" value="DUF1836 DOMAIN-CONTAINING PROTEIN"/>
    <property type="match status" value="1"/>
</dbReference>
<dbReference type="InterPro" id="IPR014975">
    <property type="entry name" value="DUF1836"/>
</dbReference>
<evidence type="ECO:0000313" key="1">
    <source>
        <dbReference type="EMBL" id="RDY20905.1"/>
    </source>
</evidence>
<dbReference type="AlphaFoldDB" id="A0A371IK86"/>